<dbReference type="PRINTS" id="PR00344">
    <property type="entry name" value="BCTRLSENSOR"/>
</dbReference>
<dbReference type="Pfam" id="PF00072">
    <property type="entry name" value="Response_reg"/>
    <property type="match status" value="1"/>
</dbReference>
<dbReference type="PANTHER" id="PTHR45339">
    <property type="entry name" value="HYBRID SIGNAL TRANSDUCTION HISTIDINE KINASE J"/>
    <property type="match status" value="1"/>
</dbReference>
<comment type="catalytic activity">
    <reaction evidence="1">
        <text>ATP + protein L-histidine = ADP + protein N-phospho-L-histidine.</text>
        <dbReference type="EC" id="2.7.13.3"/>
    </reaction>
</comment>
<dbReference type="Gene3D" id="1.10.287.130">
    <property type="match status" value="1"/>
</dbReference>
<feature type="chain" id="PRO_5047154583" description="histidine kinase" evidence="6">
    <location>
        <begin position="19"/>
        <end position="861"/>
    </location>
</feature>
<dbReference type="PROSITE" id="PS50110">
    <property type="entry name" value="RESPONSE_REGULATORY"/>
    <property type="match status" value="1"/>
</dbReference>
<dbReference type="InterPro" id="IPR036890">
    <property type="entry name" value="HATPase_C_sf"/>
</dbReference>
<dbReference type="CDD" id="cd00082">
    <property type="entry name" value="HisKA"/>
    <property type="match status" value="1"/>
</dbReference>
<dbReference type="SMART" id="SM00388">
    <property type="entry name" value="HisKA"/>
    <property type="match status" value="1"/>
</dbReference>
<keyword evidence="10" id="KW-1185">Reference proteome</keyword>
<feature type="signal peptide" evidence="6">
    <location>
        <begin position="1"/>
        <end position="18"/>
    </location>
</feature>
<dbReference type="InterPro" id="IPR005467">
    <property type="entry name" value="His_kinase_dom"/>
</dbReference>
<dbReference type="PANTHER" id="PTHR45339:SF1">
    <property type="entry name" value="HYBRID SIGNAL TRANSDUCTION HISTIDINE KINASE J"/>
    <property type="match status" value="1"/>
</dbReference>
<protein>
    <recommendedName>
        <fullName evidence="2">histidine kinase</fullName>
        <ecNumber evidence="2">2.7.13.3</ecNumber>
    </recommendedName>
</protein>
<dbReference type="SUPFAM" id="SSF52172">
    <property type="entry name" value="CheY-like"/>
    <property type="match status" value="1"/>
</dbReference>
<evidence type="ECO:0000313" key="10">
    <source>
        <dbReference type="Proteomes" id="UP001057520"/>
    </source>
</evidence>
<dbReference type="CDD" id="cd17546">
    <property type="entry name" value="REC_hyHK_CKI1_RcsC-like"/>
    <property type="match status" value="1"/>
</dbReference>
<keyword evidence="4" id="KW-0902">Two-component regulatory system</keyword>
<evidence type="ECO:0000256" key="6">
    <source>
        <dbReference type="SAM" id="SignalP"/>
    </source>
</evidence>
<accession>A0ABY4ZV48</accession>
<sequence>MRRLLTSILMIGTLAAGAAWGQTGASLAKSSQAAASPLGQRLEQLSEEIGAHEAANPPRDNADIERAGRQALHEHGQARLFGLWRVLYAYKSNQIPDRFDAWAREAGAVARRDHDTALATLVELETIAYRHETRGYRAFTDADWVRFLTRSGPDIRVMAGIERVRHLGQMGRWAQAARLAADLTGDLERRGRVAQPLLAELHQVHSYTLSDIGDREGALEHMAQAARLDERDAFQVRKIERIYDIAYTAAALGELDAAERFAALHHRMVAAYGDRNLLTWDRFLCARIAARREAPARVLACLEPAAADLAHPDRRLQVLMLGQRALAKAQLGRAAEAREDLLRLRAAPLALAPRDPHAEALIDAYIDQAEGRGQDAFRKLDAWRRIDGVEEDRAHSRSVTEMSSALDSELRAKRDESRRLTEEVRLSRSLARASAVIALLLAALVAGGVAWAVHQRRASGRFKDAQEHAEAANKAKSAFLAVMSHELRTPLNGMLGVGQALRGGELTAEQREQVDLFMDSGDTLLVLLNDILDLSKIEAGKLEIAPTVGDIVQTCARLVGGYQPTALEKGVGLTFKLESQAPGPLMFDGVRVRQCLTNLVSNALKFTTHGKVEVGLACYPEDDGRVRVRLRVADTGIGMNAVTVAKLFRPFTQADASTTRNFGGTGLGLNITRRLVEMMRGEIRVESEEGLGSVFTIEMLVDAAEPSELPVREVEAGEEETGFVALQGRRVLVVDDHPVNRRVIRLFLAPFECDLVEAENGQQALDILDAQPIDIVLMDVNMPVMDGLEATRRLRLDPRFARLPVVALTADVMSAQIKTCLDAGCDAHVAKPIDLRNLLSAMDRCLARTTARELAAALGAL</sequence>
<dbReference type="Pfam" id="PF00512">
    <property type="entry name" value="HisKA"/>
    <property type="match status" value="1"/>
</dbReference>
<evidence type="ECO:0000313" key="9">
    <source>
        <dbReference type="EMBL" id="USQ96692.1"/>
    </source>
</evidence>
<feature type="domain" description="Histidine kinase" evidence="7">
    <location>
        <begin position="482"/>
        <end position="703"/>
    </location>
</feature>
<evidence type="ECO:0000256" key="3">
    <source>
        <dbReference type="ARBA" id="ARBA00022553"/>
    </source>
</evidence>
<keyword evidence="6" id="KW-0732">Signal</keyword>
<dbReference type="SMART" id="SM00387">
    <property type="entry name" value="HATPase_c"/>
    <property type="match status" value="1"/>
</dbReference>
<dbReference type="InterPro" id="IPR004358">
    <property type="entry name" value="Sig_transdc_His_kin-like_C"/>
</dbReference>
<evidence type="ECO:0000259" key="7">
    <source>
        <dbReference type="PROSITE" id="PS50109"/>
    </source>
</evidence>
<evidence type="ECO:0000259" key="8">
    <source>
        <dbReference type="PROSITE" id="PS50110"/>
    </source>
</evidence>
<dbReference type="InterPro" id="IPR003661">
    <property type="entry name" value="HisK_dim/P_dom"/>
</dbReference>
<dbReference type="SUPFAM" id="SSF47384">
    <property type="entry name" value="Homodimeric domain of signal transducing histidine kinase"/>
    <property type="match status" value="1"/>
</dbReference>
<proteinExistence type="predicted"/>
<dbReference type="InterPro" id="IPR003594">
    <property type="entry name" value="HATPase_dom"/>
</dbReference>
<dbReference type="InterPro" id="IPR001789">
    <property type="entry name" value="Sig_transdc_resp-reg_receiver"/>
</dbReference>
<dbReference type="Gene3D" id="3.40.50.2300">
    <property type="match status" value="1"/>
</dbReference>
<dbReference type="SUPFAM" id="SSF55874">
    <property type="entry name" value="ATPase domain of HSP90 chaperone/DNA topoisomerase II/histidine kinase"/>
    <property type="match status" value="1"/>
</dbReference>
<reference evidence="9 10" key="1">
    <citation type="submission" date="2022-04" db="EMBL/GenBank/DDBJ databases">
        <title>Genome sequence of soybean root-associated Caulobacter segnis RL271.</title>
        <authorList>
            <person name="Longley R."/>
            <person name="Bonito G."/>
            <person name="Trigodet F."/>
            <person name="Crosson S."/>
            <person name="Fiebig A."/>
        </authorList>
    </citation>
    <scope>NUCLEOTIDE SEQUENCE [LARGE SCALE GENOMIC DNA]</scope>
    <source>
        <strain evidence="9 10">RL271</strain>
    </source>
</reference>
<organism evidence="9 10">
    <name type="scientific">Caulobacter segnis</name>
    <dbReference type="NCBI Taxonomy" id="88688"/>
    <lineage>
        <taxon>Bacteria</taxon>
        <taxon>Pseudomonadati</taxon>
        <taxon>Pseudomonadota</taxon>
        <taxon>Alphaproteobacteria</taxon>
        <taxon>Caulobacterales</taxon>
        <taxon>Caulobacteraceae</taxon>
        <taxon>Caulobacter</taxon>
    </lineage>
</organism>
<name>A0ABY4ZV48_9CAUL</name>
<dbReference type="Gene3D" id="3.30.565.10">
    <property type="entry name" value="Histidine kinase-like ATPase, C-terminal domain"/>
    <property type="match status" value="1"/>
</dbReference>
<feature type="modified residue" description="4-aspartylphosphate" evidence="5">
    <location>
        <position position="779"/>
    </location>
</feature>
<dbReference type="EMBL" id="CP096040">
    <property type="protein sequence ID" value="USQ96692.1"/>
    <property type="molecule type" value="Genomic_DNA"/>
</dbReference>
<evidence type="ECO:0000256" key="1">
    <source>
        <dbReference type="ARBA" id="ARBA00000085"/>
    </source>
</evidence>
<evidence type="ECO:0000256" key="5">
    <source>
        <dbReference type="PROSITE-ProRule" id="PRU00169"/>
    </source>
</evidence>
<dbReference type="Pfam" id="PF02518">
    <property type="entry name" value="HATPase_c"/>
    <property type="match status" value="1"/>
</dbReference>
<dbReference type="Proteomes" id="UP001057520">
    <property type="component" value="Chromosome"/>
</dbReference>
<dbReference type="InterPro" id="IPR011006">
    <property type="entry name" value="CheY-like_superfamily"/>
</dbReference>
<dbReference type="InterPro" id="IPR036097">
    <property type="entry name" value="HisK_dim/P_sf"/>
</dbReference>
<dbReference type="SMART" id="SM00448">
    <property type="entry name" value="REC"/>
    <property type="match status" value="1"/>
</dbReference>
<feature type="domain" description="Response regulatory" evidence="8">
    <location>
        <begin position="730"/>
        <end position="846"/>
    </location>
</feature>
<gene>
    <name evidence="9" type="ORF">MZV50_03660</name>
</gene>
<keyword evidence="3 5" id="KW-0597">Phosphoprotein</keyword>
<evidence type="ECO:0000256" key="2">
    <source>
        <dbReference type="ARBA" id="ARBA00012438"/>
    </source>
</evidence>
<dbReference type="CDD" id="cd16922">
    <property type="entry name" value="HATPase_EvgS-ArcB-TorS-like"/>
    <property type="match status" value="1"/>
</dbReference>
<evidence type="ECO:0000256" key="4">
    <source>
        <dbReference type="ARBA" id="ARBA00023012"/>
    </source>
</evidence>
<dbReference type="PROSITE" id="PS50109">
    <property type="entry name" value="HIS_KIN"/>
    <property type="match status" value="1"/>
</dbReference>
<dbReference type="EC" id="2.7.13.3" evidence="2"/>